<comment type="caution">
    <text evidence="3">The sequence shown here is derived from an EMBL/GenBank/DDBJ whole genome shotgun (WGS) entry which is preliminary data.</text>
</comment>
<dbReference type="RefSeq" id="WP_345187749.1">
    <property type="nucleotide sequence ID" value="NZ_BAABGP010000018.1"/>
</dbReference>
<dbReference type="EMBL" id="BAABGP010000018">
    <property type="protein sequence ID" value="GAA4487987.1"/>
    <property type="molecule type" value="Genomic_DNA"/>
</dbReference>
<dbReference type="InterPro" id="IPR037401">
    <property type="entry name" value="SnoaL-like"/>
</dbReference>
<feature type="compositionally biased region" description="Basic and acidic residues" evidence="1">
    <location>
        <begin position="136"/>
        <end position="146"/>
    </location>
</feature>
<sequence>MSSVDETADRRLIHDLVLRYCTAVDRGDYPGVRAVYASDGVDNHTGFSGPADEFVQWLRVRIAGFDGTMHLVGNHLVDLYGDHAFAETYGMAVHWGSPFDDETLNFTSGFRYLDHLRRDPEGWRIVERTAVRDWTRSDAGRMRSPEGDGPQGRRGPADPLEACRDRVRYIAGLTTTAQGETKAARAENEESTS</sequence>
<dbReference type="Gene3D" id="3.10.450.50">
    <property type="match status" value="1"/>
</dbReference>
<protein>
    <submittedName>
        <fullName evidence="3">Nuclear transport factor 2 family protein</fullName>
    </submittedName>
</protein>
<evidence type="ECO:0000313" key="4">
    <source>
        <dbReference type="Proteomes" id="UP001500731"/>
    </source>
</evidence>
<feature type="region of interest" description="Disordered" evidence="1">
    <location>
        <begin position="136"/>
        <end position="161"/>
    </location>
</feature>
<gene>
    <name evidence="3" type="ORF">GCM10023171_26680</name>
</gene>
<feature type="region of interest" description="Disordered" evidence="1">
    <location>
        <begin position="174"/>
        <end position="193"/>
    </location>
</feature>
<reference evidence="4" key="1">
    <citation type="journal article" date="2019" name="Int. J. Syst. Evol. Microbiol.">
        <title>The Global Catalogue of Microorganisms (GCM) 10K type strain sequencing project: providing services to taxonomists for standard genome sequencing and annotation.</title>
        <authorList>
            <consortium name="The Broad Institute Genomics Platform"/>
            <consortium name="The Broad Institute Genome Sequencing Center for Infectious Disease"/>
            <person name="Wu L."/>
            <person name="Ma J."/>
        </authorList>
    </citation>
    <scope>NUCLEOTIDE SEQUENCE [LARGE SCALE GENOMIC DNA]</scope>
    <source>
        <strain evidence="4">JCM 17839</strain>
    </source>
</reference>
<evidence type="ECO:0000256" key="1">
    <source>
        <dbReference type="SAM" id="MobiDB-lite"/>
    </source>
</evidence>
<feature type="compositionally biased region" description="Basic and acidic residues" evidence="1">
    <location>
        <begin position="182"/>
        <end position="193"/>
    </location>
</feature>
<proteinExistence type="predicted"/>
<dbReference type="CDD" id="cd00531">
    <property type="entry name" value="NTF2_like"/>
    <property type="match status" value="1"/>
</dbReference>
<evidence type="ECO:0000313" key="3">
    <source>
        <dbReference type="EMBL" id="GAA4487987.1"/>
    </source>
</evidence>
<name>A0ABP8PKJ8_9MICO</name>
<feature type="domain" description="SnoaL-like" evidence="2">
    <location>
        <begin position="6"/>
        <end position="129"/>
    </location>
</feature>
<evidence type="ECO:0000259" key="2">
    <source>
        <dbReference type="Pfam" id="PF13577"/>
    </source>
</evidence>
<organism evidence="3 4">
    <name type="scientific">Microbacterium panaciterrae</name>
    <dbReference type="NCBI Taxonomy" id="985759"/>
    <lineage>
        <taxon>Bacteria</taxon>
        <taxon>Bacillati</taxon>
        <taxon>Actinomycetota</taxon>
        <taxon>Actinomycetes</taxon>
        <taxon>Micrococcales</taxon>
        <taxon>Microbacteriaceae</taxon>
        <taxon>Microbacterium</taxon>
    </lineage>
</organism>
<dbReference type="Proteomes" id="UP001500731">
    <property type="component" value="Unassembled WGS sequence"/>
</dbReference>
<dbReference type="SUPFAM" id="SSF54427">
    <property type="entry name" value="NTF2-like"/>
    <property type="match status" value="1"/>
</dbReference>
<dbReference type="Pfam" id="PF13577">
    <property type="entry name" value="SnoaL_4"/>
    <property type="match status" value="1"/>
</dbReference>
<dbReference type="InterPro" id="IPR032710">
    <property type="entry name" value="NTF2-like_dom_sf"/>
</dbReference>
<keyword evidence="4" id="KW-1185">Reference proteome</keyword>
<accession>A0ABP8PKJ8</accession>